<dbReference type="Proteomes" id="UP000000492">
    <property type="component" value="Chromosome"/>
</dbReference>
<evidence type="ECO:0000313" key="13">
    <source>
        <dbReference type="EMBL" id="AEI10303.1"/>
    </source>
</evidence>
<dbReference type="PANTHER" id="PTHR11557:SF0">
    <property type="entry name" value="PORPHOBILINOGEN DEAMINASE"/>
    <property type="match status" value="1"/>
</dbReference>
<name>F8E2T0_CORRG</name>
<keyword evidence="6 13" id="KW-0808">Transferase</keyword>
<evidence type="ECO:0000256" key="7">
    <source>
        <dbReference type="ARBA" id="ARBA00023244"/>
    </source>
</evidence>
<dbReference type="PIRSF" id="PIRSF001438">
    <property type="entry name" value="4pyrrol_synth_OHMeBilane_synth"/>
    <property type="match status" value="1"/>
</dbReference>
<dbReference type="AlphaFoldDB" id="F8E2T0"/>
<evidence type="ECO:0000256" key="10">
    <source>
        <dbReference type="SAM" id="MobiDB-lite"/>
    </source>
</evidence>
<evidence type="ECO:0000256" key="5">
    <source>
        <dbReference type="ARBA" id="ARBA00012655"/>
    </source>
</evidence>
<dbReference type="EC" id="2.5.1.61" evidence="5 9"/>
<dbReference type="Pfam" id="PF01379">
    <property type="entry name" value="Porphobil_deam"/>
    <property type="match status" value="1"/>
</dbReference>
<dbReference type="STRING" id="662755.CRES_1950"/>
<feature type="domain" description="Porphobilinogen deaminase N-terminal" evidence="11">
    <location>
        <begin position="31"/>
        <end position="233"/>
    </location>
</feature>
<dbReference type="GO" id="GO:0005737">
    <property type="term" value="C:cytoplasm"/>
    <property type="evidence" value="ECO:0007669"/>
    <property type="project" value="UniProtKB-UniRule"/>
</dbReference>
<comment type="function">
    <text evidence="2">Tetrapolymerization of the monopyrrole PBG into the hydroxymethylbilane pre-uroporphyrinogen in several discrete steps.</text>
</comment>
<gene>
    <name evidence="13" type="primary">hemC</name>
    <name evidence="13" type="ordered locus">CRES_1950</name>
</gene>
<dbReference type="SUPFAM" id="SSF53850">
    <property type="entry name" value="Periplasmic binding protein-like II"/>
    <property type="match status" value="1"/>
</dbReference>
<evidence type="ECO:0000256" key="1">
    <source>
        <dbReference type="ARBA" id="ARBA00001916"/>
    </source>
</evidence>
<dbReference type="Gene3D" id="3.40.190.10">
    <property type="entry name" value="Periplasmic binding protein-like II"/>
    <property type="match status" value="2"/>
</dbReference>
<dbReference type="Pfam" id="PF03900">
    <property type="entry name" value="Porphobil_deamC"/>
    <property type="match status" value="1"/>
</dbReference>
<dbReference type="FunFam" id="3.40.190.10:FF:000005">
    <property type="entry name" value="Porphobilinogen deaminase"/>
    <property type="match status" value="1"/>
</dbReference>
<feature type="region of interest" description="Disordered" evidence="10">
    <location>
        <begin position="1"/>
        <end position="22"/>
    </location>
</feature>
<evidence type="ECO:0000256" key="6">
    <source>
        <dbReference type="ARBA" id="ARBA00022679"/>
    </source>
</evidence>
<dbReference type="NCBIfam" id="TIGR00212">
    <property type="entry name" value="hemC"/>
    <property type="match status" value="1"/>
</dbReference>
<proteinExistence type="inferred from homology"/>
<dbReference type="Gene3D" id="3.30.160.40">
    <property type="entry name" value="Porphobilinogen deaminase, C-terminal domain"/>
    <property type="match status" value="1"/>
</dbReference>
<dbReference type="EMBL" id="CP002857">
    <property type="protein sequence ID" value="AEI10303.1"/>
    <property type="molecule type" value="Genomic_DNA"/>
</dbReference>
<keyword evidence="7" id="KW-0627">Porphyrin biosynthesis</keyword>
<comment type="similarity">
    <text evidence="3">Belongs to the HMBS family.</text>
</comment>
<dbReference type="PRINTS" id="PR00151">
    <property type="entry name" value="PORPHBDMNASE"/>
</dbReference>
<keyword evidence="14" id="KW-1185">Reference proteome</keyword>
<evidence type="ECO:0000256" key="9">
    <source>
        <dbReference type="NCBIfam" id="TIGR00212"/>
    </source>
</evidence>
<comment type="subunit">
    <text evidence="4">Monomer.</text>
</comment>
<reference evidence="13 14" key="1">
    <citation type="journal article" date="2012" name="BMC Genomics">
        <title>Complete genome sequence, lifestyle, and multi-drug resistance of the human pathogen Corynebacterium resistens DSM 45100 isolated from blood samples of a leukemia patient.</title>
        <authorList>
            <person name="Schroder J."/>
            <person name="Maus I."/>
            <person name="Meyer K."/>
            <person name="Wordemann S."/>
            <person name="Blom J."/>
            <person name="Jaenicke S."/>
            <person name="Schneider J."/>
            <person name="Trost E."/>
            <person name="Tauch A."/>
        </authorList>
    </citation>
    <scope>NUCLEOTIDE SEQUENCE [LARGE SCALE GENOMIC DNA]</scope>
    <source>
        <strain evidence="14">DSM 45100 / JCM 12819 / CCUG 50093 / GTC 2026 / SICGH 158</strain>
    </source>
</reference>
<accession>F8E2T0</accession>
<dbReference type="KEGG" id="crd:CRES_1950"/>
<evidence type="ECO:0000259" key="11">
    <source>
        <dbReference type="Pfam" id="PF01379"/>
    </source>
</evidence>
<dbReference type="SUPFAM" id="SSF54782">
    <property type="entry name" value="Porphobilinogen deaminase (hydroxymethylbilane synthase), C-terminal domain"/>
    <property type="match status" value="1"/>
</dbReference>
<evidence type="ECO:0000313" key="14">
    <source>
        <dbReference type="Proteomes" id="UP000000492"/>
    </source>
</evidence>
<evidence type="ECO:0000256" key="3">
    <source>
        <dbReference type="ARBA" id="ARBA00005638"/>
    </source>
</evidence>
<evidence type="ECO:0000256" key="4">
    <source>
        <dbReference type="ARBA" id="ARBA00011245"/>
    </source>
</evidence>
<dbReference type="GO" id="GO:0006783">
    <property type="term" value="P:heme biosynthetic process"/>
    <property type="evidence" value="ECO:0007669"/>
    <property type="project" value="TreeGrafter"/>
</dbReference>
<dbReference type="InterPro" id="IPR000860">
    <property type="entry name" value="HemC"/>
</dbReference>
<dbReference type="InterPro" id="IPR022418">
    <property type="entry name" value="Porphobilinogen_deaminase_C"/>
</dbReference>
<dbReference type="GO" id="GO:0004418">
    <property type="term" value="F:hydroxymethylbilane synthase activity"/>
    <property type="evidence" value="ECO:0007669"/>
    <property type="project" value="UniProtKB-UniRule"/>
</dbReference>
<protein>
    <recommendedName>
        <fullName evidence="5 9">Hydroxymethylbilane synthase</fullName>
        <ecNumber evidence="5 9">2.5.1.61</ecNumber>
    </recommendedName>
</protein>
<feature type="domain" description="Porphobilinogen deaminase C-terminal" evidence="12">
    <location>
        <begin position="249"/>
        <end position="304"/>
    </location>
</feature>
<dbReference type="InterPro" id="IPR022417">
    <property type="entry name" value="Porphobilin_deaminase_N"/>
</dbReference>
<organism evidence="13 14">
    <name type="scientific">Corynebacterium resistens (strain DSM 45100 / JCM 12819 / GTC 2026 / SICGH 158)</name>
    <dbReference type="NCBI Taxonomy" id="662755"/>
    <lineage>
        <taxon>Bacteria</taxon>
        <taxon>Bacillati</taxon>
        <taxon>Actinomycetota</taxon>
        <taxon>Actinomycetes</taxon>
        <taxon>Mycobacteriales</taxon>
        <taxon>Corynebacteriaceae</taxon>
        <taxon>Corynebacterium</taxon>
    </lineage>
</organism>
<comment type="cofactor">
    <cofactor evidence="1">
        <name>dipyrromethane</name>
        <dbReference type="ChEBI" id="CHEBI:60342"/>
    </cofactor>
</comment>
<evidence type="ECO:0000256" key="2">
    <source>
        <dbReference type="ARBA" id="ARBA00002869"/>
    </source>
</evidence>
<comment type="catalytic activity">
    <reaction evidence="8">
        <text>4 porphobilinogen + H2O = hydroxymethylbilane + 4 NH4(+)</text>
        <dbReference type="Rhea" id="RHEA:13185"/>
        <dbReference type="ChEBI" id="CHEBI:15377"/>
        <dbReference type="ChEBI" id="CHEBI:28938"/>
        <dbReference type="ChEBI" id="CHEBI:57845"/>
        <dbReference type="ChEBI" id="CHEBI:58126"/>
        <dbReference type="EC" id="2.5.1.61"/>
    </reaction>
</comment>
<dbReference type="PANTHER" id="PTHR11557">
    <property type="entry name" value="PORPHOBILINOGEN DEAMINASE"/>
    <property type="match status" value="1"/>
</dbReference>
<evidence type="ECO:0000256" key="8">
    <source>
        <dbReference type="ARBA" id="ARBA00048169"/>
    </source>
</evidence>
<dbReference type="InterPro" id="IPR036803">
    <property type="entry name" value="Porphobilinogen_deaminase_C_sf"/>
</dbReference>
<dbReference type="HOGENOM" id="CLU_019704_1_0_11"/>
<dbReference type="eggNOG" id="COG0181">
    <property type="taxonomic scope" value="Bacteria"/>
</dbReference>
<sequence>MSQNHIPREDSEANPTGAKAAQDLTSQRTLLIGTRRSQLATTQSGHVQAGITEQGWASELHIVQTPGDASQASQIPVAQIGVGVFTETLRNALAAKECDVAVHSFKDLPTAPDKRFRIIVPERVDPREVLVSVDNRLLKDLPEGAKVGTSAPRRVSQLRAVRPDLEILPLRGNIDSRMGRVGTDLDAVILARAGLERVGQLDRAAESLDPHVIMPAPAQGALAVEVRADDDEAWQAVLPLEHLPSHLMAAAERAVLATLEAGCSAPVAAHSEWTGSDHTELTISAGVFGMDGTKQLVDTVKVTFPREFVNAERPQETKPDLDKREQLLARAFDAGSRLGTILLEAGASDLVAEAR</sequence>
<evidence type="ECO:0000259" key="12">
    <source>
        <dbReference type="Pfam" id="PF03900"/>
    </source>
</evidence>
<feature type="compositionally biased region" description="Basic and acidic residues" evidence="10">
    <location>
        <begin position="1"/>
        <end position="11"/>
    </location>
</feature>
<dbReference type="RefSeq" id="WP_013889285.1">
    <property type="nucleotide sequence ID" value="NC_015673.1"/>
</dbReference>
<dbReference type="PROSITE" id="PS00533">
    <property type="entry name" value="PORPHOBILINOGEN_DEAM"/>
    <property type="match status" value="1"/>
</dbReference>
<dbReference type="InterPro" id="IPR022419">
    <property type="entry name" value="Porphobilin_deaminase_cofac_BS"/>
</dbReference>